<dbReference type="InterPro" id="IPR029017">
    <property type="entry name" value="Enolase-like_N"/>
</dbReference>
<evidence type="ECO:0000256" key="4">
    <source>
        <dbReference type="SAM" id="MobiDB-lite"/>
    </source>
</evidence>
<dbReference type="PANTHER" id="PTHR13794:SF58">
    <property type="entry name" value="MITOCHONDRIAL ENOLASE SUPERFAMILY MEMBER 1"/>
    <property type="match status" value="1"/>
</dbReference>
<dbReference type="GO" id="GO:0016052">
    <property type="term" value="P:carbohydrate catabolic process"/>
    <property type="evidence" value="ECO:0007669"/>
    <property type="project" value="TreeGrafter"/>
</dbReference>
<dbReference type="SMART" id="SM00922">
    <property type="entry name" value="MR_MLE"/>
    <property type="match status" value="1"/>
</dbReference>
<dbReference type="SUPFAM" id="SSF54826">
    <property type="entry name" value="Enolase N-terminal domain-like"/>
    <property type="match status" value="1"/>
</dbReference>
<name>A0A2Z4J9T0_9ACTN</name>
<dbReference type="InterPro" id="IPR036849">
    <property type="entry name" value="Enolase-like_C_sf"/>
</dbReference>
<gene>
    <name evidence="6" type="ORF">DN051_38585</name>
</gene>
<dbReference type="GO" id="GO:0000287">
    <property type="term" value="F:magnesium ion binding"/>
    <property type="evidence" value="ECO:0007669"/>
    <property type="project" value="TreeGrafter"/>
</dbReference>
<dbReference type="InterPro" id="IPR013341">
    <property type="entry name" value="Mandelate_racemase_N_dom"/>
</dbReference>
<dbReference type="AlphaFoldDB" id="A0A2Z4J9T0"/>
<dbReference type="PANTHER" id="PTHR13794">
    <property type="entry name" value="ENOLASE SUPERFAMILY, MANDELATE RACEMASE"/>
    <property type="match status" value="1"/>
</dbReference>
<reference evidence="6 7" key="1">
    <citation type="journal article" date="2019" name="Int. J. Syst. Evol. Microbiol.">
        <title>Streptomyces cadmiisoli sp. nov., a novel actinomycete isolated from cadmium-contaminated soil.</title>
        <authorList>
            <person name="Li K."/>
            <person name="Tang X."/>
            <person name="Zhao J."/>
            <person name="Guo Y."/>
            <person name="Tang Y."/>
            <person name="Gao J."/>
        </authorList>
    </citation>
    <scope>NUCLEOTIDE SEQUENCE [LARGE SCALE GENOMIC DNA]</scope>
    <source>
        <strain evidence="6 7">ZFG47</strain>
    </source>
</reference>
<dbReference type="InterPro" id="IPR029065">
    <property type="entry name" value="Enolase_C-like"/>
</dbReference>
<dbReference type="InterPro" id="IPR013342">
    <property type="entry name" value="Mandelate_racemase_C"/>
</dbReference>
<keyword evidence="2" id="KW-0479">Metal-binding</keyword>
<evidence type="ECO:0000313" key="7">
    <source>
        <dbReference type="Proteomes" id="UP000249616"/>
    </source>
</evidence>
<dbReference type="Gene3D" id="3.20.20.120">
    <property type="entry name" value="Enolase-like C-terminal domain"/>
    <property type="match status" value="1"/>
</dbReference>
<dbReference type="CDD" id="cd03316">
    <property type="entry name" value="MR_like"/>
    <property type="match status" value="1"/>
</dbReference>
<keyword evidence="3" id="KW-0460">Magnesium</keyword>
<dbReference type="RefSeq" id="WP_112441533.1">
    <property type="nucleotide sequence ID" value="NZ_CP030073.1"/>
</dbReference>
<dbReference type="Pfam" id="PF02746">
    <property type="entry name" value="MR_MLE_N"/>
    <property type="match status" value="1"/>
</dbReference>
<dbReference type="Pfam" id="PF13378">
    <property type="entry name" value="MR_MLE_C"/>
    <property type="match status" value="1"/>
</dbReference>
<dbReference type="InterPro" id="IPR046945">
    <property type="entry name" value="RHMD-like"/>
</dbReference>
<evidence type="ECO:0000256" key="3">
    <source>
        <dbReference type="ARBA" id="ARBA00022842"/>
    </source>
</evidence>
<sequence length="424" mass="44777">MKITGFRTLRTVHHWGRPVGDANGVVAGGITEVPVVLVETDGGLTGVGLGAHADAERVFPALEGQDPRAVTALYDRMLAHTFKSGHSGAAFGAIGAFDMALWDLKAKMADEPLWRTLGAGDRFVPGYASGLDIALGDEELATLYSSWADRGFTGAKIKGGLDPDRDIARLHAVAEILRRNRRSPALMLDVNETWGRHQAVRLLARIEDHVELAWIEEPVRRWDVPGHRAVARAGRTPVASGENLTGLEQFRPLLAADALQVVQTAGVWGITHFLRVATLAHSHDLPVSPVGYHANPLAHAAAAIPNHLVSEVQDTGSPVGVTVDQVIADGGIVLGDTPGLGITVDEAALAGLDLSVVGWSHPDGPHVRPRTAGLRLVPEPAATNQGTVVPNPVDTYPFPGAPAVPRGLTGRAALTDDAEREGTP</sequence>
<feature type="domain" description="Mandelate racemase/muconate lactonizing enzyme C-terminal" evidence="5">
    <location>
        <begin position="137"/>
        <end position="237"/>
    </location>
</feature>
<accession>A0A2Z4J9T0</accession>
<protein>
    <submittedName>
        <fullName evidence="6">Mandelate racemase/muconate lactonizing enzyme family protein</fullName>
    </submittedName>
</protein>
<dbReference type="SUPFAM" id="SSF51604">
    <property type="entry name" value="Enolase C-terminal domain-like"/>
    <property type="match status" value="1"/>
</dbReference>
<comment type="cofactor">
    <cofactor evidence="1">
        <name>Mg(2+)</name>
        <dbReference type="ChEBI" id="CHEBI:18420"/>
    </cofactor>
</comment>
<keyword evidence="7" id="KW-1185">Reference proteome</keyword>
<dbReference type="KEGG" id="scad:DN051_38585"/>
<evidence type="ECO:0000256" key="1">
    <source>
        <dbReference type="ARBA" id="ARBA00001946"/>
    </source>
</evidence>
<organism evidence="6 7">
    <name type="scientific">Streptomyces cadmiisoli</name>
    <dbReference type="NCBI Taxonomy" id="2184053"/>
    <lineage>
        <taxon>Bacteria</taxon>
        <taxon>Bacillati</taxon>
        <taxon>Actinomycetota</taxon>
        <taxon>Actinomycetes</taxon>
        <taxon>Kitasatosporales</taxon>
        <taxon>Streptomycetaceae</taxon>
        <taxon>Streptomyces</taxon>
        <taxon>Streptomyces aurantiacus group</taxon>
    </lineage>
</organism>
<dbReference type="Proteomes" id="UP000249616">
    <property type="component" value="Chromosome"/>
</dbReference>
<feature type="region of interest" description="Disordered" evidence="4">
    <location>
        <begin position="400"/>
        <end position="424"/>
    </location>
</feature>
<proteinExistence type="predicted"/>
<dbReference type="GO" id="GO:0016836">
    <property type="term" value="F:hydro-lyase activity"/>
    <property type="evidence" value="ECO:0007669"/>
    <property type="project" value="TreeGrafter"/>
</dbReference>
<dbReference type="SFLD" id="SFLDS00001">
    <property type="entry name" value="Enolase"/>
    <property type="match status" value="1"/>
</dbReference>
<evidence type="ECO:0000256" key="2">
    <source>
        <dbReference type="ARBA" id="ARBA00022723"/>
    </source>
</evidence>
<dbReference type="EMBL" id="CP030073">
    <property type="protein sequence ID" value="AWW41819.1"/>
    <property type="molecule type" value="Genomic_DNA"/>
</dbReference>
<evidence type="ECO:0000313" key="6">
    <source>
        <dbReference type="EMBL" id="AWW41819.1"/>
    </source>
</evidence>
<dbReference type="Gene3D" id="3.30.390.10">
    <property type="entry name" value="Enolase-like, N-terminal domain"/>
    <property type="match status" value="1"/>
</dbReference>
<evidence type="ECO:0000259" key="5">
    <source>
        <dbReference type="SMART" id="SM00922"/>
    </source>
</evidence>